<sequence>MTDTAGTVAIARVTTDELDLAEHEDAVEHPTSGAVVTFVGRIRDHDPGAQGEVTGIDYSHHPDAERILGELAARAAAAGPEGARIAISHRVGTLAVGDLALVACVATSHRGDAYDTSRALVEAVKAELPIWKRQHEVDGRTHWVGL</sequence>
<dbReference type="AlphaFoldDB" id="A0A4Z1E6A9"/>
<protein>
    <submittedName>
        <fullName evidence="1">Molybdenum cofactor biosynthesis protein MoaE</fullName>
    </submittedName>
</protein>
<organism evidence="1 2">
    <name type="scientific">Serinibacter arcticus</name>
    <dbReference type="NCBI Taxonomy" id="1655435"/>
    <lineage>
        <taxon>Bacteria</taxon>
        <taxon>Bacillati</taxon>
        <taxon>Actinomycetota</taxon>
        <taxon>Actinomycetes</taxon>
        <taxon>Micrococcales</taxon>
        <taxon>Beutenbergiaceae</taxon>
        <taxon>Serinibacter</taxon>
    </lineage>
</organism>
<dbReference type="Gene3D" id="3.90.1170.40">
    <property type="entry name" value="Molybdopterin biosynthesis MoaE subunit"/>
    <property type="match status" value="1"/>
</dbReference>
<dbReference type="Pfam" id="PF02391">
    <property type="entry name" value="MoaE"/>
    <property type="match status" value="1"/>
</dbReference>
<dbReference type="Proteomes" id="UP000297318">
    <property type="component" value="Unassembled WGS sequence"/>
</dbReference>
<dbReference type="InterPro" id="IPR003448">
    <property type="entry name" value="Mopterin_biosynth_MoaE"/>
</dbReference>
<dbReference type="OrthoDB" id="9794429at2"/>
<dbReference type="SUPFAM" id="SSF54690">
    <property type="entry name" value="Molybdopterin synthase subunit MoaE"/>
    <property type="match status" value="1"/>
</dbReference>
<name>A0A4Z1E6A9_9MICO</name>
<dbReference type="InterPro" id="IPR036563">
    <property type="entry name" value="MoaE_sf"/>
</dbReference>
<dbReference type="CDD" id="cd00756">
    <property type="entry name" value="MoaE"/>
    <property type="match status" value="1"/>
</dbReference>
<evidence type="ECO:0000313" key="2">
    <source>
        <dbReference type="Proteomes" id="UP000297318"/>
    </source>
</evidence>
<reference evidence="1 2" key="1">
    <citation type="submission" date="2018-11" db="EMBL/GenBank/DDBJ databases">
        <title>Complete genome sequencing of the Actinobacteria Serinibacter sp. K3-2.</title>
        <authorList>
            <person name="Rakitin A.L."/>
            <person name="Beletsky A.V."/>
            <person name="Mardanov A.V."/>
            <person name="Ravin N.V."/>
            <person name="Gromova A.S."/>
            <person name="Filippova S.N."/>
            <person name="Gal'Chenko V.F."/>
        </authorList>
    </citation>
    <scope>NUCLEOTIDE SEQUENCE [LARGE SCALE GENOMIC DNA]</scope>
    <source>
        <strain evidence="1 2">K3-2</strain>
    </source>
</reference>
<evidence type="ECO:0000313" key="1">
    <source>
        <dbReference type="EMBL" id="TGO05267.1"/>
    </source>
</evidence>
<dbReference type="RefSeq" id="WP_135849297.1">
    <property type="nucleotide sequence ID" value="NZ_RHPJ01000002.1"/>
</dbReference>
<keyword evidence="2" id="KW-1185">Reference proteome</keyword>
<accession>A0A4Z1E6A9</accession>
<gene>
    <name evidence="1" type="ORF">SERN_1271</name>
</gene>
<proteinExistence type="predicted"/>
<dbReference type="GO" id="GO:0006777">
    <property type="term" value="P:Mo-molybdopterin cofactor biosynthetic process"/>
    <property type="evidence" value="ECO:0007669"/>
    <property type="project" value="InterPro"/>
</dbReference>
<dbReference type="EMBL" id="RHPJ01000002">
    <property type="protein sequence ID" value="TGO05267.1"/>
    <property type="molecule type" value="Genomic_DNA"/>
</dbReference>
<dbReference type="PANTHER" id="PTHR23404">
    <property type="entry name" value="MOLYBDOPTERIN SYNTHASE RELATED"/>
    <property type="match status" value="1"/>
</dbReference>
<comment type="caution">
    <text evidence="1">The sequence shown here is derived from an EMBL/GenBank/DDBJ whole genome shotgun (WGS) entry which is preliminary data.</text>
</comment>